<proteinExistence type="predicted"/>
<accession>A0A3E1P3A0</accession>
<dbReference type="AlphaFoldDB" id="A0A3E1P3A0"/>
<dbReference type="RefSeq" id="WP_116854182.1">
    <property type="nucleotide sequence ID" value="NZ_QTJV01000004.1"/>
</dbReference>
<dbReference type="EMBL" id="QTJV01000004">
    <property type="protein sequence ID" value="RFM34600.1"/>
    <property type="molecule type" value="Genomic_DNA"/>
</dbReference>
<gene>
    <name evidence="1" type="ORF">DXN04_15145</name>
</gene>
<protein>
    <submittedName>
        <fullName evidence="1">Uncharacterized protein</fullName>
    </submittedName>
</protein>
<evidence type="ECO:0000313" key="1">
    <source>
        <dbReference type="EMBL" id="RFM34600.1"/>
    </source>
</evidence>
<sequence>MLTISLLDFIRTGCFGSITLGSHVDEVKELLGGDEDFGDFGETQIIKYGWYEFFYWTDTGIIFGIQNDHLQADCANHGDMIFFSNDTWIMDVGFLKENENITFRQVRQMLEEQNIAFVIEPVYEGCEEQLIRCVDTNVKFDFDDVYSFAEFDGGGNFSGFINTPLQHQDDYILNGIRLFNLER</sequence>
<dbReference type="OrthoDB" id="658982at2"/>
<keyword evidence="2" id="KW-1185">Reference proteome</keyword>
<organism evidence="1 2">
    <name type="scientific">Chitinophaga silvisoli</name>
    <dbReference type="NCBI Taxonomy" id="2291814"/>
    <lineage>
        <taxon>Bacteria</taxon>
        <taxon>Pseudomonadati</taxon>
        <taxon>Bacteroidota</taxon>
        <taxon>Chitinophagia</taxon>
        <taxon>Chitinophagales</taxon>
        <taxon>Chitinophagaceae</taxon>
        <taxon>Chitinophaga</taxon>
    </lineage>
</organism>
<comment type="caution">
    <text evidence="1">The sequence shown here is derived from an EMBL/GenBank/DDBJ whole genome shotgun (WGS) entry which is preliminary data.</text>
</comment>
<dbReference type="Proteomes" id="UP000261174">
    <property type="component" value="Unassembled WGS sequence"/>
</dbReference>
<name>A0A3E1P3A0_9BACT</name>
<evidence type="ECO:0000313" key="2">
    <source>
        <dbReference type="Proteomes" id="UP000261174"/>
    </source>
</evidence>
<reference evidence="1 2" key="1">
    <citation type="submission" date="2018-08" db="EMBL/GenBank/DDBJ databases">
        <title>Chitinophaga sp. K20C18050901, a novel bacterium isolated from forest soil.</title>
        <authorList>
            <person name="Wang C."/>
        </authorList>
    </citation>
    <scope>NUCLEOTIDE SEQUENCE [LARGE SCALE GENOMIC DNA]</scope>
    <source>
        <strain evidence="1 2">K20C18050901</strain>
    </source>
</reference>